<evidence type="ECO:0000259" key="4">
    <source>
        <dbReference type="PROSITE" id="PS50208"/>
    </source>
</evidence>
<accession>A0A087VLM2</accession>
<sequence length="242" mass="27329">SMSQARQNRALIIVNTDFCSSDSDGAFGTRRGAKREAEKLSKTLSRLNYKVKLMHNKTAKEIEDLYQEECCCEHGEYFVSIISSHGKEGVIFGYDSEPVKLTRIFQILSSEKCPVLSKIPKIFFIQACRGQEFDRGVVVECDSRAPEPDCLSDYVSIPPQTVVMFACSPGYVAFLNIFGSMFLQALLKVLEGEERHLALNRLMTRINWHVAFCCQARGTYEGCKEMPCFVTNLLQEVFPFSA</sequence>
<dbReference type="FunFam" id="3.40.50.1460:FF:000024">
    <property type="entry name" value="Caspase 21"/>
    <property type="match status" value="1"/>
</dbReference>
<dbReference type="InterPro" id="IPR001309">
    <property type="entry name" value="Pept_C14_p20"/>
</dbReference>
<dbReference type="AlphaFoldDB" id="A0A087VLM2"/>
<comment type="similarity">
    <text evidence="1 2">Belongs to the peptidase C14A family.</text>
</comment>
<reference evidence="5 6" key="1">
    <citation type="submission" date="2014-04" db="EMBL/GenBank/DDBJ databases">
        <title>Genome evolution of avian class.</title>
        <authorList>
            <person name="Zhang G."/>
            <person name="Li C."/>
        </authorList>
    </citation>
    <scope>NUCLEOTIDE SEQUENCE [LARGE SCALE GENOMIC DNA]</scope>
    <source>
        <strain evidence="5">BGI_N312</strain>
    </source>
</reference>
<feature type="non-terminal residue" evidence="5">
    <location>
        <position position="242"/>
    </location>
</feature>
<organism evidence="5 6">
    <name type="scientific">Balearica regulorum gibbericeps</name>
    <name type="common">East African grey crowned-crane</name>
    <dbReference type="NCBI Taxonomy" id="100784"/>
    <lineage>
        <taxon>Eukaryota</taxon>
        <taxon>Metazoa</taxon>
        <taxon>Chordata</taxon>
        <taxon>Craniata</taxon>
        <taxon>Vertebrata</taxon>
        <taxon>Euteleostomi</taxon>
        <taxon>Archelosauria</taxon>
        <taxon>Archosauria</taxon>
        <taxon>Dinosauria</taxon>
        <taxon>Saurischia</taxon>
        <taxon>Theropoda</taxon>
        <taxon>Coelurosauria</taxon>
        <taxon>Aves</taxon>
        <taxon>Neognathae</taxon>
        <taxon>Neoaves</taxon>
        <taxon>Gruiformes</taxon>
        <taxon>Gruidae</taxon>
        <taxon>Balearica</taxon>
    </lineage>
</organism>
<dbReference type="EMBL" id="KL497803">
    <property type="protein sequence ID" value="KFO13514.1"/>
    <property type="molecule type" value="Genomic_DNA"/>
</dbReference>
<dbReference type="InterPro" id="IPR029030">
    <property type="entry name" value="Caspase-like_dom_sf"/>
</dbReference>
<dbReference type="InterPro" id="IPR015917">
    <property type="entry name" value="Pept_C14A"/>
</dbReference>
<gene>
    <name evidence="5" type="ORF">N312_12455</name>
</gene>
<proteinExistence type="inferred from homology"/>
<dbReference type="SUPFAM" id="SSF52129">
    <property type="entry name" value="Caspase-like"/>
    <property type="match status" value="1"/>
</dbReference>
<dbReference type="PANTHER" id="PTHR22576">
    <property type="entry name" value="MUCOSA ASSOCIATED LYMPHOID TISSUE LYMPHOMA TRANSLOCATION PROTEIN 1/PARACASPASE"/>
    <property type="match status" value="1"/>
</dbReference>
<dbReference type="InterPro" id="IPR052039">
    <property type="entry name" value="Caspase-related_regulators"/>
</dbReference>
<dbReference type="InterPro" id="IPR011600">
    <property type="entry name" value="Pept_C14_caspase"/>
</dbReference>
<feature type="non-terminal residue" evidence="5">
    <location>
        <position position="1"/>
    </location>
</feature>
<dbReference type="GO" id="GO:0004197">
    <property type="term" value="F:cysteine-type endopeptidase activity"/>
    <property type="evidence" value="ECO:0007669"/>
    <property type="project" value="InterPro"/>
</dbReference>
<dbReference type="SMART" id="SM00115">
    <property type="entry name" value="CASc"/>
    <property type="match status" value="1"/>
</dbReference>
<dbReference type="PRINTS" id="PR00376">
    <property type="entry name" value="IL1BCENZYME"/>
</dbReference>
<dbReference type="Pfam" id="PF00656">
    <property type="entry name" value="Peptidase_C14"/>
    <property type="match status" value="1"/>
</dbReference>
<dbReference type="PROSITE" id="PS50207">
    <property type="entry name" value="CASPASE_P10"/>
    <property type="match status" value="1"/>
</dbReference>
<evidence type="ECO:0000259" key="3">
    <source>
        <dbReference type="PROSITE" id="PS50207"/>
    </source>
</evidence>
<dbReference type="GO" id="GO:0006508">
    <property type="term" value="P:proteolysis"/>
    <property type="evidence" value="ECO:0007669"/>
    <property type="project" value="InterPro"/>
</dbReference>
<evidence type="ECO:0000256" key="2">
    <source>
        <dbReference type="RuleBase" id="RU003971"/>
    </source>
</evidence>
<name>A0A087VLM2_BALRE</name>
<dbReference type="InterPro" id="IPR002138">
    <property type="entry name" value="Pept_C14_p10"/>
</dbReference>
<dbReference type="Proteomes" id="UP000053309">
    <property type="component" value="Unassembled WGS sequence"/>
</dbReference>
<dbReference type="PANTHER" id="PTHR22576:SF41">
    <property type="entry name" value="CASPASE 14, APOPTOSIS-RELATED CYSTEINE PEPTIDASE"/>
    <property type="match status" value="1"/>
</dbReference>
<feature type="domain" description="Caspase family p10" evidence="3">
    <location>
        <begin position="179"/>
        <end position="241"/>
    </location>
</feature>
<dbReference type="PROSITE" id="PS50208">
    <property type="entry name" value="CASPASE_P20"/>
    <property type="match status" value="1"/>
</dbReference>
<feature type="domain" description="Caspase family p20" evidence="4">
    <location>
        <begin position="6"/>
        <end position="132"/>
    </location>
</feature>
<dbReference type="MEROPS" id="C14.A08"/>
<keyword evidence="6" id="KW-1185">Reference proteome</keyword>
<dbReference type="Gene3D" id="3.40.50.1460">
    <property type="match status" value="1"/>
</dbReference>
<evidence type="ECO:0000256" key="1">
    <source>
        <dbReference type="ARBA" id="ARBA00010134"/>
    </source>
</evidence>
<evidence type="ECO:0000313" key="6">
    <source>
        <dbReference type="Proteomes" id="UP000053309"/>
    </source>
</evidence>
<protein>
    <submittedName>
        <fullName evidence="5">Caspase-3</fullName>
    </submittedName>
</protein>
<evidence type="ECO:0000313" key="5">
    <source>
        <dbReference type="EMBL" id="KFO13514.1"/>
    </source>
</evidence>